<dbReference type="EMBL" id="CP009933">
    <property type="protein sequence ID" value="AKA69956.1"/>
    <property type="molecule type" value="Genomic_DNA"/>
</dbReference>
<dbReference type="Pfam" id="PF11185">
    <property type="entry name" value="DUF2971"/>
    <property type="match status" value="1"/>
</dbReference>
<dbReference type="AlphaFoldDB" id="A0A0E3GRA0"/>
<reference evidence="1 2" key="1">
    <citation type="journal article" date="2015" name="J. Biotechnol.">
        <title>Complete genome sequence of a malodorant-producing acetogen, Clostridium scatologenes ATCC 25775(T).</title>
        <authorList>
            <person name="Zhu Z."/>
            <person name="Guo T."/>
            <person name="Zheng H."/>
            <person name="Song T."/>
            <person name="Ouyang P."/>
            <person name="Xie J."/>
        </authorList>
    </citation>
    <scope>NUCLEOTIDE SEQUENCE [LARGE SCALE GENOMIC DNA]</scope>
    <source>
        <strain evidence="1 2">ATCC 25775</strain>
    </source>
</reference>
<gene>
    <name evidence="1" type="ORF">CSCA_2831</name>
</gene>
<dbReference type="HOGENOM" id="CLU_073012_0_0_9"/>
<evidence type="ECO:0008006" key="3">
    <source>
        <dbReference type="Google" id="ProtNLM"/>
    </source>
</evidence>
<evidence type="ECO:0000313" key="2">
    <source>
        <dbReference type="Proteomes" id="UP000033115"/>
    </source>
</evidence>
<keyword evidence="2" id="KW-1185">Reference proteome</keyword>
<proteinExistence type="predicted"/>
<sequence length="224" mass="26305">MNAYGIIVDKSIKKNIKIYRYMTLGKFMCMMEKQEVYLTKIKSWEDKWEMPTDEIENKYLYNNDLYGQCWSLEGTSDALWKIYSSNKEGILIETSPEKFKLISDIKFGILSPVIYYNNLQKALLELKNRKGVKAMFGSGLLKRSAFKHENEVRLIVINNEKCLDKKYENCTHINLKIDPFKFIEGIIVDPRASDWYLETIKLYCSRLGFNIIPIKSDLYSPDNL</sequence>
<accession>A0A0E3GRA0</accession>
<dbReference type="RefSeq" id="WP_029161460.1">
    <property type="nucleotide sequence ID" value="NZ_CP009933.1"/>
</dbReference>
<dbReference type="STRING" id="1548.CSCA_2831"/>
<evidence type="ECO:0000313" key="1">
    <source>
        <dbReference type="EMBL" id="AKA69956.1"/>
    </source>
</evidence>
<dbReference type="InterPro" id="IPR021352">
    <property type="entry name" value="DUF2971"/>
</dbReference>
<name>A0A0E3GRA0_CLOSL</name>
<organism evidence="1 2">
    <name type="scientific">Clostridium scatologenes</name>
    <dbReference type="NCBI Taxonomy" id="1548"/>
    <lineage>
        <taxon>Bacteria</taxon>
        <taxon>Bacillati</taxon>
        <taxon>Bacillota</taxon>
        <taxon>Clostridia</taxon>
        <taxon>Eubacteriales</taxon>
        <taxon>Clostridiaceae</taxon>
        <taxon>Clostridium</taxon>
    </lineage>
</organism>
<dbReference type="Proteomes" id="UP000033115">
    <property type="component" value="Chromosome"/>
</dbReference>
<dbReference type="KEGG" id="csq:CSCA_2831"/>
<protein>
    <recommendedName>
        <fullName evidence="3">DUF2971 domain-containing protein</fullName>
    </recommendedName>
</protein>